<feature type="compositionally biased region" description="Basic residues" evidence="3">
    <location>
        <begin position="166"/>
        <end position="177"/>
    </location>
</feature>
<feature type="compositionally biased region" description="Low complexity" evidence="3">
    <location>
        <begin position="156"/>
        <end position="165"/>
    </location>
</feature>
<comment type="caution">
    <text evidence="4">The sequence shown here is derived from an EMBL/GenBank/DDBJ whole genome shotgun (WGS) entry which is preliminary data.</text>
</comment>
<organism evidence="4 5">
    <name type="scientific">Pythium insidiosum</name>
    <name type="common">Pythiosis disease agent</name>
    <dbReference type="NCBI Taxonomy" id="114742"/>
    <lineage>
        <taxon>Eukaryota</taxon>
        <taxon>Sar</taxon>
        <taxon>Stramenopiles</taxon>
        <taxon>Oomycota</taxon>
        <taxon>Peronosporomycetes</taxon>
        <taxon>Pythiales</taxon>
        <taxon>Pythiaceae</taxon>
        <taxon>Pythium</taxon>
    </lineage>
</organism>
<gene>
    <name evidence="4" type="ORF">P43SY_007194</name>
</gene>
<evidence type="ECO:0000313" key="4">
    <source>
        <dbReference type="EMBL" id="KAJ0397726.1"/>
    </source>
</evidence>
<evidence type="ECO:0000313" key="5">
    <source>
        <dbReference type="Proteomes" id="UP001209570"/>
    </source>
</evidence>
<sequence>MPLLSFEGVEVDIPTTLQGIQFTFTNGALSIQCHGFTGSIVLSKPTSAMSLGDFPADASASAVVQSTQSSPLFASPTPSKKRSTPGDAMSNEGVEDSNSDLLRKRIRPNFLNDVEQTMLLAQLDASQPSQRDPVAELPAAKETTPVKSAPSTAENKTPTKTPTPSKGKKNTALHKKGFFSPEQKELATKKPTAESATKRSRPAKTKAEPATQPSIRDMMMQATPLVTPAATTSSATPSGAKASSIVSSSIQWSSLSVSGSIPAERWGHTVTPISGGRVVVYGGADDDEMTLGDLHVFDVQKSEWSKPLNCESIPRTWHDAVFLADKNLMLVFGGERSMGDDQNDVLSDIMVLDTECFLWYPPAISGVPPAARSGHSCTVVGNDVVIFGGSRGRSRQSSVHVLDSEAWHWKTVKVEGKPPSARTYHSAVAVGDSVVYFGGNDSKKSFNSVHVLRKSTTTPDVWVWFHPCVVGAPPRARTGHSATVVDNSKILIFGGWDPQSGGDGVTEVFDDAFLLNTETWEWEAVALNESSEASCTSSGDVSATQPSLSRRRGRVGHCAVMADNSVLLIGGQNASEERLSVIDVLTFPSASSQSTSTGSPTSIASPPELTVAL</sequence>
<keyword evidence="1" id="KW-0880">Kelch repeat</keyword>
<dbReference type="Gene3D" id="2.120.10.80">
    <property type="entry name" value="Kelch-type beta propeller"/>
    <property type="match status" value="2"/>
</dbReference>
<dbReference type="PANTHER" id="PTHR46093">
    <property type="entry name" value="ACYL-COA-BINDING DOMAIN-CONTAINING PROTEIN 5"/>
    <property type="match status" value="1"/>
</dbReference>
<evidence type="ECO:0000256" key="2">
    <source>
        <dbReference type="ARBA" id="ARBA00022737"/>
    </source>
</evidence>
<accession>A0AAD5M7U3</accession>
<dbReference type="EMBL" id="JAKCXM010000240">
    <property type="protein sequence ID" value="KAJ0397726.1"/>
    <property type="molecule type" value="Genomic_DNA"/>
</dbReference>
<feature type="region of interest" description="Disordered" evidence="3">
    <location>
        <begin position="590"/>
        <end position="613"/>
    </location>
</feature>
<feature type="region of interest" description="Disordered" evidence="3">
    <location>
        <begin position="124"/>
        <end position="217"/>
    </location>
</feature>
<dbReference type="InterPro" id="IPR015915">
    <property type="entry name" value="Kelch-typ_b-propeller"/>
</dbReference>
<evidence type="ECO:0000256" key="3">
    <source>
        <dbReference type="SAM" id="MobiDB-lite"/>
    </source>
</evidence>
<dbReference type="AlphaFoldDB" id="A0AAD5M7U3"/>
<dbReference type="Proteomes" id="UP001209570">
    <property type="component" value="Unassembled WGS sequence"/>
</dbReference>
<name>A0AAD5M7U3_PYTIN</name>
<evidence type="ECO:0000256" key="1">
    <source>
        <dbReference type="ARBA" id="ARBA00022441"/>
    </source>
</evidence>
<feature type="region of interest" description="Disordered" evidence="3">
    <location>
        <begin position="68"/>
        <end position="101"/>
    </location>
</feature>
<dbReference type="Pfam" id="PF13415">
    <property type="entry name" value="Beta-prop_FBX42"/>
    <property type="match status" value="1"/>
</dbReference>
<dbReference type="PANTHER" id="PTHR46093:SF18">
    <property type="entry name" value="FIBRONECTIN TYPE-III DOMAIN-CONTAINING PROTEIN"/>
    <property type="match status" value="1"/>
</dbReference>
<dbReference type="SUPFAM" id="SSF117281">
    <property type="entry name" value="Kelch motif"/>
    <property type="match status" value="1"/>
</dbReference>
<keyword evidence="2" id="KW-0677">Repeat</keyword>
<keyword evidence="5" id="KW-1185">Reference proteome</keyword>
<feature type="compositionally biased region" description="Basic and acidic residues" evidence="3">
    <location>
        <begin position="182"/>
        <end position="192"/>
    </location>
</feature>
<protein>
    <recommendedName>
        <fullName evidence="6">Rab9 effector protein</fullName>
    </recommendedName>
</protein>
<evidence type="ECO:0008006" key="6">
    <source>
        <dbReference type="Google" id="ProtNLM"/>
    </source>
</evidence>
<feature type="compositionally biased region" description="Low complexity" evidence="3">
    <location>
        <begin position="590"/>
        <end position="602"/>
    </location>
</feature>
<proteinExistence type="predicted"/>
<reference evidence="4" key="1">
    <citation type="submission" date="2021-12" db="EMBL/GenBank/DDBJ databases">
        <title>Prjna785345.</title>
        <authorList>
            <person name="Rujirawat T."/>
            <person name="Krajaejun T."/>
        </authorList>
    </citation>
    <scope>NUCLEOTIDE SEQUENCE</scope>
    <source>
        <strain evidence="4">Pi057C3</strain>
    </source>
</reference>
<feature type="compositionally biased region" description="Polar residues" evidence="3">
    <location>
        <begin position="145"/>
        <end position="155"/>
    </location>
</feature>